<keyword evidence="6" id="KW-0479">Metal-binding</keyword>
<dbReference type="Gene3D" id="1.10.3210.10">
    <property type="entry name" value="Hypothetical protein af1432"/>
    <property type="match status" value="1"/>
</dbReference>
<dbReference type="Proteomes" id="UP000242642">
    <property type="component" value="Unassembled WGS sequence"/>
</dbReference>
<organism evidence="9 10">
    <name type="scientific">Thorsellia anophelis DSM 18579</name>
    <dbReference type="NCBI Taxonomy" id="1123402"/>
    <lineage>
        <taxon>Bacteria</taxon>
        <taxon>Pseudomonadati</taxon>
        <taxon>Pseudomonadota</taxon>
        <taxon>Gammaproteobacteria</taxon>
        <taxon>Enterobacterales</taxon>
        <taxon>Thorselliaceae</taxon>
        <taxon>Thorsellia</taxon>
    </lineage>
</organism>
<dbReference type="EC" id="3.1.3.89" evidence="5"/>
<dbReference type="SUPFAM" id="SSF109604">
    <property type="entry name" value="HD-domain/PDEase-like"/>
    <property type="match status" value="1"/>
</dbReference>
<dbReference type="InterPro" id="IPR039356">
    <property type="entry name" value="YfbR/HDDC2"/>
</dbReference>
<comment type="cofactor">
    <cofactor evidence="2">
        <name>Mn(2+)</name>
        <dbReference type="ChEBI" id="CHEBI:29035"/>
    </cofactor>
</comment>
<feature type="domain" description="HD/PDEase" evidence="8">
    <location>
        <begin position="46"/>
        <end position="164"/>
    </location>
</feature>
<evidence type="ECO:0000313" key="9">
    <source>
        <dbReference type="EMBL" id="SET47796.1"/>
    </source>
</evidence>
<dbReference type="PANTHER" id="PTHR11845">
    <property type="entry name" value="5'-DEOXYNUCLEOTIDASE HDDC2"/>
    <property type="match status" value="1"/>
</dbReference>
<keyword evidence="10" id="KW-1185">Reference proteome</keyword>
<sequence>MTHNISNMTAVPELDFAEFTPIIKFWMEIDKLKQVERKTKILGQSRHENSAEHSWQLAIGLLTLKPYLPNSLDFFKMVKMALLHDIVEIDAGDVIAFDLAARAANEENERAAAKRIFGLLSDEIGAEFLALWEEYEASETPESKYAQVIDRVMPMILNLHNGGQSWVDNGIAYEQVLGRAALAKEMLPELWNALDKQLRQAKINGWLK</sequence>
<dbReference type="InterPro" id="IPR006674">
    <property type="entry name" value="HD_domain"/>
</dbReference>
<dbReference type="STRING" id="1123402.SAMN02583745_02485"/>
<evidence type="ECO:0000256" key="2">
    <source>
        <dbReference type="ARBA" id="ARBA00001936"/>
    </source>
</evidence>
<dbReference type="GO" id="GO:0005737">
    <property type="term" value="C:cytoplasm"/>
    <property type="evidence" value="ECO:0007669"/>
    <property type="project" value="TreeGrafter"/>
</dbReference>
<dbReference type="Pfam" id="PF13023">
    <property type="entry name" value="HD_3"/>
    <property type="match status" value="1"/>
</dbReference>
<comment type="subunit">
    <text evidence="4">Homodimer.</text>
</comment>
<dbReference type="GO" id="GO:0046872">
    <property type="term" value="F:metal ion binding"/>
    <property type="evidence" value="ECO:0007669"/>
    <property type="project" value="UniProtKB-KW"/>
</dbReference>
<dbReference type="GO" id="GO:0002953">
    <property type="term" value="F:5'-deoxynucleotidase activity"/>
    <property type="evidence" value="ECO:0007669"/>
    <property type="project" value="UniProtKB-EC"/>
</dbReference>
<evidence type="ECO:0000256" key="4">
    <source>
        <dbReference type="ARBA" id="ARBA00011738"/>
    </source>
</evidence>
<dbReference type="EMBL" id="FOHV01000030">
    <property type="protein sequence ID" value="SET47796.1"/>
    <property type="molecule type" value="Genomic_DNA"/>
</dbReference>
<comment type="cofactor">
    <cofactor evidence="3">
        <name>Co(2+)</name>
        <dbReference type="ChEBI" id="CHEBI:48828"/>
    </cofactor>
</comment>
<evidence type="ECO:0000256" key="3">
    <source>
        <dbReference type="ARBA" id="ARBA00001941"/>
    </source>
</evidence>
<comment type="catalytic activity">
    <reaction evidence="1">
        <text>a 2'-deoxyribonucleoside 5'-phosphate + H2O = a 2'-deoxyribonucleoside + phosphate</text>
        <dbReference type="Rhea" id="RHEA:36167"/>
        <dbReference type="ChEBI" id="CHEBI:15377"/>
        <dbReference type="ChEBI" id="CHEBI:18274"/>
        <dbReference type="ChEBI" id="CHEBI:43474"/>
        <dbReference type="ChEBI" id="CHEBI:65317"/>
        <dbReference type="EC" id="3.1.3.89"/>
    </reaction>
</comment>
<evidence type="ECO:0000256" key="5">
    <source>
        <dbReference type="ARBA" id="ARBA00012964"/>
    </source>
</evidence>
<dbReference type="PANTHER" id="PTHR11845:SF13">
    <property type="entry name" value="5'-DEOXYNUCLEOTIDASE HDDC2"/>
    <property type="match status" value="1"/>
</dbReference>
<reference evidence="10" key="1">
    <citation type="submission" date="2016-10" db="EMBL/GenBank/DDBJ databases">
        <authorList>
            <person name="Varghese N."/>
            <person name="Submissions S."/>
        </authorList>
    </citation>
    <scope>NUCLEOTIDE SEQUENCE [LARGE SCALE GENOMIC DNA]</scope>
    <source>
        <strain evidence="10">DSM 18579</strain>
    </source>
</reference>
<evidence type="ECO:0000259" key="8">
    <source>
        <dbReference type="SMART" id="SM00471"/>
    </source>
</evidence>
<keyword evidence="7 9" id="KW-0378">Hydrolase</keyword>
<protein>
    <recommendedName>
        <fullName evidence="5">5'-deoxynucleotidase</fullName>
        <ecNumber evidence="5">3.1.3.89</ecNumber>
    </recommendedName>
</protein>
<name>A0A1I0ER50_9GAMM</name>
<evidence type="ECO:0000256" key="7">
    <source>
        <dbReference type="ARBA" id="ARBA00022801"/>
    </source>
</evidence>
<dbReference type="AlphaFoldDB" id="A0A1I0ER50"/>
<accession>A0A1I0ER50</accession>
<gene>
    <name evidence="9" type="ORF">SAMN02583745_02485</name>
</gene>
<evidence type="ECO:0000256" key="6">
    <source>
        <dbReference type="ARBA" id="ARBA00022723"/>
    </source>
</evidence>
<proteinExistence type="predicted"/>
<evidence type="ECO:0000256" key="1">
    <source>
        <dbReference type="ARBA" id="ARBA00001638"/>
    </source>
</evidence>
<evidence type="ECO:0000313" key="10">
    <source>
        <dbReference type="Proteomes" id="UP000242642"/>
    </source>
</evidence>
<dbReference type="InterPro" id="IPR003607">
    <property type="entry name" value="HD/PDEase_dom"/>
</dbReference>
<dbReference type="RefSeq" id="WP_425441800.1">
    <property type="nucleotide sequence ID" value="NZ_FOHV01000030.1"/>
</dbReference>
<dbReference type="SMART" id="SM00471">
    <property type="entry name" value="HDc"/>
    <property type="match status" value="1"/>
</dbReference>